<dbReference type="RefSeq" id="WP_306761193.1">
    <property type="nucleotide sequence ID" value="NZ_CP118224.1"/>
</dbReference>
<evidence type="ECO:0000313" key="3">
    <source>
        <dbReference type="Proteomes" id="UP001223802"/>
    </source>
</evidence>
<evidence type="ECO:0000256" key="1">
    <source>
        <dbReference type="SAM" id="Phobius"/>
    </source>
</evidence>
<gene>
    <name evidence="2" type="ORF">PU634_12855</name>
</gene>
<dbReference type="Proteomes" id="UP001223802">
    <property type="component" value="Chromosome"/>
</dbReference>
<keyword evidence="1" id="KW-0812">Transmembrane</keyword>
<evidence type="ECO:0000313" key="2">
    <source>
        <dbReference type="EMBL" id="WMC09980.1"/>
    </source>
</evidence>
<keyword evidence="1" id="KW-1133">Transmembrane helix</keyword>
<keyword evidence="3" id="KW-1185">Reference proteome</keyword>
<feature type="transmembrane region" description="Helical" evidence="1">
    <location>
        <begin position="149"/>
        <end position="168"/>
    </location>
</feature>
<dbReference type="AlphaFoldDB" id="A0AA50KN26"/>
<dbReference type="KEGG" id="ope:PU634_12855"/>
<keyword evidence="1" id="KW-0472">Membrane</keyword>
<organism evidence="2 3">
    <name type="scientific">Oceanimonas pelagia</name>
    <dbReference type="NCBI Taxonomy" id="3028314"/>
    <lineage>
        <taxon>Bacteria</taxon>
        <taxon>Pseudomonadati</taxon>
        <taxon>Pseudomonadota</taxon>
        <taxon>Gammaproteobacteria</taxon>
        <taxon>Aeromonadales</taxon>
        <taxon>Aeromonadaceae</taxon>
        <taxon>Oceanimonas</taxon>
    </lineage>
</organism>
<protein>
    <submittedName>
        <fullName evidence="2">Uncharacterized protein</fullName>
    </submittedName>
</protein>
<name>A0AA50KN26_9GAMM</name>
<proteinExistence type="predicted"/>
<dbReference type="EMBL" id="CP118224">
    <property type="protein sequence ID" value="WMC09980.1"/>
    <property type="molecule type" value="Genomic_DNA"/>
</dbReference>
<sequence>MGNLHSHRGRLPWLWLLALLLTLLAARQWLSLNELGQRWQRLPHHTSASALADFAEFQALRALSAEDREAQQLLVTELSHSPLVLSARLYDAGGALLADSGNPASAPGRAYVRPLLDAERVAGFLQLELAESALTGEQRRLWRHLHRQLGWLLPLTGTAGALLAWALLRWRRRTRLAG</sequence>
<accession>A0AA50KN26</accession>
<reference evidence="2 3" key="1">
    <citation type="submission" date="2023-02" db="EMBL/GenBank/DDBJ databases">
        <title>Complete genome sequence of a novel bacterium Oceanimonas sp. NTOU-MSR1 isolated from marine coast sediment.</title>
        <authorList>
            <person name="Yang H.-T."/>
            <person name="Chen Y.-L."/>
            <person name="Ho Y.-N."/>
        </authorList>
    </citation>
    <scope>NUCLEOTIDE SEQUENCE [LARGE SCALE GENOMIC DNA]</scope>
    <source>
        <strain evidence="2 3">NTOU-MSR1</strain>
    </source>
</reference>